<organism evidence="3 4">
    <name type="scientific">Candidula unifasciata</name>
    <dbReference type="NCBI Taxonomy" id="100452"/>
    <lineage>
        <taxon>Eukaryota</taxon>
        <taxon>Metazoa</taxon>
        <taxon>Spiralia</taxon>
        <taxon>Lophotrochozoa</taxon>
        <taxon>Mollusca</taxon>
        <taxon>Gastropoda</taxon>
        <taxon>Heterobranchia</taxon>
        <taxon>Euthyneura</taxon>
        <taxon>Panpulmonata</taxon>
        <taxon>Eupulmonata</taxon>
        <taxon>Stylommatophora</taxon>
        <taxon>Helicina</taxon>
        <taxon>Helicoidea</taxon>
        <taxon>Geomitridae</taxon>
        <taxon>Candidula</taxon>
    </lineage>
</organism>
<feature type="transmembrane region" description="Helical" evidence="2">
    <location>
        <begin position="82"/>
        <end position="102"/>
    </location>
</feature>
<feature type="region of interest" description="Disordered" evidence="1">
    <location>
        <begin position="1"/>
        <end position="35"/>
    </location>
</feature>
<dbReference type="EMBL" id="CAJHNH020001924">
    <property type="protein sequence ID" value="CAG5124989.1"/>
    <property type="molecule type" value="Genomic_DNA"/>
</dbReference>
<evidence type="ECO:0000256" key="1">
    <source>
        <dbReference type="SAM" id="MobiDB-lite"/>
    </source>
</evidence>
<keyword evidence="2" id="KW-0812">Transmembrane</keyword>
<evidence type="ECO:0000256" key="2">
    <source>
        <dbReference type="SAM" id="Phobius"/>
    </source>
</evidence>
<proteinExistence type="predicted"/>
<feature type="non-terminal residue" evidence="3">
    <location>
        <position position="119"/>
    </location>
</feature>
<keyword evidence="2" id="KW-0472">Membrane</keyword>
<keyword evidence="2" id="KW-1133">Transmembrane helix</keyword>
<keyword evidence="4" id="KW-1185">Reference proteome</keyword>
<gene>
    <name evidence="3" type="ORF">CUNI_LOCUS10547</name>
</gene>
<feature type="compositionally biased region" description="Basic and acidic residues" evidence="1">
    <location>
        <begin position="1"/>
        <end position="27"/>
    </location>
</feature>
<name>A0A8S3Z773_9EUPU</name>
<comment type="caution">
    <text evidence="3">The sequence shown here is derived from an EMBL/GenBank/DDBJ whole genome shotgun (WGS) entry which is preliminary data.</text>
</comment>
<protein>
    <submittedName>
        <fullName evidence="3">Uncharacterized protein</fullName>
    </submittedName>
</protein>
<evidence type="ECO:0000313" key="3">
    <source>
        <dbReference type="EMBL" id="CAG5124989.1"/>
    </source>
</evidence>
<accession>A0A8S3Z773</accession>
<dbReference type="Proteomes" id="UP000678393">
    <property type="component" value="Unassembled WGS sequence"/>
</dbReference>
<evidence type="ECO:0000313" key="4">
    <source>
        <dbReference type="Proteomes" id="UP000678393"/>
    </source>
</evidence>
<dbReference type="AlphaFoldDB" id="A0A8S3Z773"/>
<reference evidence="3" key="1">
    <citation type="submission" date="2021-04" db="EMBL/GenBank/DDBJ databases">
        <authorList>
            <consortium name="Molecular Ecology Group"/>
        </authorList>
    </citation>
    <scope>NUCLEOTIDE SEQUENCE</scope>
</reference>
<sequence>MDTAIKENKSETTIKQNKAEKSSRQSKSETSNRQATVAKVSQTDCNCPFIPAVLLEECGNTSLPLLRNKEIWFGNKFRIQKIFAVSGISAAIIFSVLMSDIISDCLEISAINVDDVCFT</sequence>